<dbReference type="OrthoDB" id="2575973at2759"/>
<reference evidence="2" key="1">
    <citation type="submission" date="2020-11" db="EMBL/GenBank/DDBJ databases">
        <authorList>
            <consortium name="DOE Joint Genome Institute"/>
            <person name="Ahrendt S."/>
            <person name="Riley R."/>
            <person name="Andreopoulos W."/>
            <person name="Labutti K."/>
            <person name="Pangilinan J."/>
            <person name="Ruiz-Duenas F.J."/>
            <person name="Barrasa J.M."/>
            <person name="Sanchez-Garcia M."/>
            <person name="Camarero S."/>
            <person name="Miyauchi S."/>
            <person name="Serrano A."/>
            <person name="Linde D."/>
            <person name="Babiker R."/>
            <person name="Drula E."/>
            <person name="Ayuso-Fernandez I."/>
            <person name="Pacheco R."/>
            <person name="Padilla G."/>
            <person name="Ferreira P."/>
            <person name="Barriuso J."/>
            <person name="Kellner H."/>
            <person name="Castanera R."/>
            <person name="Alfaro M."/>
            <person name="Ramirez L."/>
            <person name="Pisabarro A.G."/>
            <person name="Kuo A."/>
            <person name="Tritt A."/>
            <person name="Lipzen A."/>
            <person name="He G."/>
            <person name="Yan M."/>
            <person name="Ng V."/>
            <person name="Cullen D."/>
            <person name="Martin F."/>
            <person name="Rosso M.-N."/>
            <person name="Henrissat B."/>
            <person name="Hibbett D."/>
            <person name="Martinez A.T."/>
            <person name="Grigoriev I.V."/>
        </authorList>
    </citation>
    <scope>NUCLEOTIDE SEQUENCE</scope>
    <source>
        <strain evidence="2">CBS 247.69</strain>
    </source>
</reference>
<evidence type="ECO:0000313" key="2">
    <source>
        <dbReference type="EMBL" id="KAF9462824.1"/>
    </source>
</evidence>
<dbReference type="AlphaFoldDB" id="A0A9P5Y5Y0"/>
<protein>
    <submittedName>
        <fullName evidence="2">Uncharacterized protein</fullName>
    </submittedName>
</protein>
<dbReference type="EMBL" id="MU150268">
    <property type="protein sequence ID" value="KAF9462824.1"/>
    <property type="molecule type" value="Genomic_DNA"/>
</dbReference>
<proteinExistence type="predicted"/>
<feature type="compositionally biased region" description="Polar residues" evidence="1">
    <location>
        <begin position="12"/>
        <end position="24"/>
    </location>
</feature>
<dbReference type="Proteomes" id="UP000807353">
    <property type="component" value="Unassembled WGS sequence"/>
</dbReference>
<evidence type="ECO:0000313" key="3">
    <source>
        <dbReference type="Proteomes" id="UP000807353"/>
    </source>
</evidence>
<evidence type="ECO:0000256" key="1">
    <source>
        <dbReference type="SAM" id="MobiDB-lite"/>
    </source>
</evidence>
<gene>
    <name evidence="2" type="ORF">BDZ94DRAFT_1298294</name>
</gene>
<accession>A0A9P5Y5Y0</accession>
<feature type="region of interest" description="Disordered" evidence="1">
    <location>
        <begin position="1"/>
        <end position="24"/>
    </location>
</feature>
<name>A0A9P5Y5Y0_9AGAR</name>
<comment type="caution">
    <text evidence="2">The sequence shown here is derived from an EMBL/GenBank/DDBJ whole genome shotgun (WGS) entry which is preliminary data.</text>
</comment>
<organism evidence="2 3">
    <name type="scientific">Collybia nuda</name>
    <dbReference type="NCBI Taxonomy" id="64659"/>
    <lineage>
        <taxon>Eukaryota</taxon>
        <taxon>Fungi</taxon>
        <taxon>Dikarya</taxon>
        <taxon>Basidiomycota</taxon>
        <taxon>Agaricomycotina</taxon>
        <taxon>Agaricomycetes</taxon>
        <taxon>Agaricomycetidae</taxon>
        <taxon>Agaricales</taxon>
        <taxon>Tricholomatineae</taxon>
        <taxon>Clitocybaceae</taxon>
        <taxon>Collybia</taxon>
    </lineage>
</organism>
<sequence>MSAVLSGAGLGSDNTSQGKQGGTSADVQNIFKSLKQSTDSILPRIDSLVSSGNATDKNVGPLVGELTASLNKTSSSLDAIGGPASTEGGPSQEEIAHLVSGIVRDITNTLDRAKNASGISNLNALLSDVDKALNQVLQGLEAVLAGVLKLVAGLLGSLAGALRSLNLGPILGTLGL</sequence>
<keyword evidence="3" id="KW-1185">Reference proteome</keyword>